<evidence type="ECO:0000313" key="5">
    <source>
        <dbReference type="Proteomes" id="UP000379480"/>
    </source>
</evidence>
<dbReference type="InterPro" id="IPR050680">
    <property type="entry name" value="YpeA/RimI_acetyltransf"/>
</dbReference>
<dbReference type="Pfam" id="PF13508">
    <property type="entry name" value="Acetyltransf_7"/>
    <property type="match status" value="1"/>
</dbReference>
<dbReference type="EC" id="2.3.1.-" evidence="4"/>
<dbReference type="InterPro" id="IPR016181">
    <property type="entry name" value="Acyl_CoA_acyltransferase"/>
</dbReference>
<evidence type="ECO:0000313" key="4">
    <source>
        <dbReference type="EMBL" id="VVO31910.1"/>
    </source>
</evidence>
<evidence type="ECO:0000256" key="1">
    <source>
        <dbReference type="ARBA" id="ARBA00022679"/>
    </source>
</evidence>
<evidence type="ECO:0000256" key="2">
    <source>
        <dbReference type="ARBA" id="ARBA00023315"/>
    </source>
</evidence>
<dbReference type="AlphaFoldDB" id="A0A5E7EYB1"/>
<dbReference type="CDD" id="cd04301">
    <property type="entry name" value="NAT_SF"/>
    <property type="match status" value="1"/>
</dbReference>
<feature type="domain" description="N-acetyltransferase" evidence="3">
    <location>
        <begin position="1"/>
        <end position="142"/>
    </location>
</feature>
<dbReference type="EMBL" id="CABVHY010000030">
    <property type="protein sequence ID" value="VVO31910.1"/>
    <property type="molecule type" value="Genomic_DNA"/>
</dbReference>
<dbReference type="GO" id="GO:0016747">
    <property type="term" value="F:acyltransferase activity, transferring groups other than amino-acyl groups"/>
    <property type="evidence" value="ECO:0007669"/>
    <property type="project" value="InterPro"/>
</dbReference>
<keyword evidence="1 4" id="KW-0808">Transferase</keyword>
<protein>
    <submittedName>
        <fullName evidence="4">Acetyltransferase</fullName>
        <ecNumber evidence="4">2.3.1.-</ecNumber>
    </submittedName>
</protein>
<evidence type="ECO:0000259" key="3">
    <source>
        <dbReference type="PROSITE" id="PS51186"/>
    </source>
</evidence>
<accession>A0A5E7EYB1</accession>
<proteinExistence type="predicted"/>
<sequence>MTLKIDRVDNPGEDEREAILEPLMAYNIARMGETRQEKFALLVRDDQTEHVHGGLYGKISCNWLFIELLGVSEQVRGQGIGSRLMAMAEDLAREKKCVGIWLDTFDFQAPVFYQKIGFTQFGRLDDYPPGHQRHFFQKRLAPNGTATHENE</sequence>
<dbReference type="Gene3D" id="3.40.630.30">
    <property type="match status" value="1"/>
</dbReference>
<gene>
    <name evidence="4" type="ORF">PS723_05061</name>
</gene>
<dbReference type="RefSeq" id="WP_150806346.1">
    <property type="nucleotide sequence ID" value="NZ_CABVHY010000030.1"/>
</dbReference>
<dbReference type="SUPFAM" id="SSF55729">
    <property type="entry name" value="Acyl-CoA N-acyltransferases (Nat)"/>
    <property type="match status" value="1"/>
</dbReference>
<name>A0A5E7EYB1_PSEFL</name>
<dbReference type="PROSITE" id="PS51186">
    <property type="entry name" value="GNAT"/>
    <property type="match status" value="1"/>
</dbReference>
<dbReference type="Proteomes" id="UP000379480">
    <property type="component" value="Unassembled WGS sequence"/>
</dbReference>
<keyword evidence="2 4" id="KW-0012">Acyltransferase</keyword>
<organism evidence="4 5">
    <name type="scientific">Pseudomonas fluorescens</name>
    <dbReference type="NCBI Taxonomy" id="294"/>
    <lineage>
        <taxon>Bacteria</taxon>
        <taxon>Pseudomonadati</taxon>
        <taxon>Pseudomonadota</taxon>
        <taxon>Gammaproteobacteria</taxon>
        <taxon>Pseudomonadales</taxon>
        <taxon>Pseudomonadaceae</taxon>
        <taxon>Pseudomonas</taxon>
    </lineage>
</organism>
<reference evidence="4 5" key="1">
    <citation type="submission" date="2019-09" db="EMBL/GenBank/DDBJ databases">
        <authorList>
            <person name="Chandra G."/>
            <person name="Truman W A."/>
        </authorList>
    </citation>
    <scope>NUCLEOTIDE SEQUENCE [LARGE SCALE GENOMIC DNA]</scope>
    <source>
        <strain evidence="4">PS723</strain>
    </source>
</reference>
<dbReference type="InterPro" id="IPR000182">
    <property type="entry name" value="GNAT_dom"/>
</dbReference>
<dbReference type="OrthoDB" id="9787920at2"/>
<dbReference type="PANTHER" id="PTHR43420">
    <property type="entry name" value="ACETYLTRANSFERASE"/>
    <property type="match status" value="1"/>
</dbReference>